<evidence type="ECO:0000313" key="5">
    <source>
        <dbReference type="EMBL" id="GEC96442.1"/>
    </source>
</evidence>
<evidence type="ECO:0000256" key="2">
    <source>
        <dbReference type="SAM" id="MobiDB-lite"/>
    </source>
</evidence>
<dbReference type="AlphaFoldDB" id="A0A4Y4CWE4"/>
<dbReference type="PROSITE" id="PS51257">
    <property type="entry name" value="PROKAR_LIPOPROTEIN"/>
    <property type="match status" value="1"/>
</dbReference>
<dbReference type="InterPro" id="IPR001775">
    <property type="entry name" value="GspD/PilQ"/>
</dbReference>
<dbReference type="NCBIfam" id="TIGR02519">
    <property type="entry name" value="pilus_MshL"/>
    <property type="match status" value="1"/>
</dbReference>
<keyword evidence="6" id="KW-1185">Reference proteome</keyword>
<feature type="compositionally biased region" description="Polar residues" evidence="2">
    <location>
        <begin position="223"/>
        <end position="259"/>
    </location>
</feature>
<dbReference type="PANTHER" id="PTHR30332">
    <property type="entry name" value="PROBABLE GENERAL SECRETION PATHWAY PROTEIN D"/>
    <property type="match status" value="1"/>
</dbReference>
<reference evidence="5 6" key="1">
    <citation type="submission" date="2019-06" db="EMBL/GenBank/DDBJ databases">
        <title>Whole genome shotgun sequence of Zoogloea ramigera NBRC 15342.</title>
        <authorList>
            <person name="Hosoyama A."/>
            <person name="Uohara A."/>
            <person name="Ohji S."/>
            <person name="Ichikawa N."/>
        </authorList>
    </citation>
    <scope>NUCLEOTIDE SEQUENCE [LARGE SCALE GENOMIC DNA]</scope>
    <source>
        <strain evidence="5 6">NBRC 15342</strain>
    </source>
</reference>
<gene>
    <name evidence="5" type="ORF">ZRA01_25150</name>
</gene>
<evidence type="ECO:0000256" key="3">
    <source>
        <dbReference type="SAM" id="SignalP"/>
    </source>
</evidence>
<protein>
    <recommendedName>
        <fullName evidence="4">Type II/III secretion system secretin-like domain-containing protein</fullName>
    </recommendedName>
</protein>
<evidence type="ECO:0000256" key="1">
    <source>
        <dbReference type="RuleBase" id="RU004003"/>
    </source>
</evidence>
<evidence type="ECO:0000259" key="4">
    <source>
        <dbReference type="Pfam" id="PF00263"/>
    </source>
</evidence>
<name>A0A4Y4CWE4_ZOORA</name>
<feature type="region of interest" description="Disordered" evidence="2">
    <location>
        <begin position="596"/>
        <end position="618"/>
    </location>
</feature>
<dbReference type="GO" id="GO:0015627">
    <property type="term" value="C:type II protein secretion system complex"/>
    <property type="evidence" value="ECO:0007669"/>
    <property type="project" value="TreeGrafter"/>
</dbReference>
<dbReference type="Gene3D" id="3.55.50.30">
    <property type="match status" value="1"/>
</dbReference>
<feature type="domain" description="Type II/III secretion system secretin-like" evidence="4">
    <location>
        <begin position="393"/>
        <end position="570"/>
    </location>
</feature>
<dbReference type="InterPro" id="IPR004846">
    <property type="entry name" value="T2SS/T3SS_dom"/>
</dbReference>
<dbReference type="PRINTS" id="PR00811">
    <property type="entry name" value="BCTERIALGSPD"/>
</dbReference>
<feature type="region of interest" description="Disordered" evidence="2">
    <location>
        <begin position="27"/>
        <end position="47"/>
    </location>
</feature>
<feature type="region of interest" description="Disordered" evidence="2">
    <location>
        <begin position="223"/>
        <end position="280"/>
    </location>
</feature>
<dbReference type="EMBL" id="BJNV01000044">
    <property type="protein sequence ID" value="GEC96442.1"/>
    <property type="molecule type" value="Genomic_DNA"/>
</dbReference>
<organism evidence="5 6">
    <name type="scientific">Zoogloea ramigera</name>
    <dbReference type="NCBI Taxonomy" id="350"/>
    <lineage>
        <taxon>Bacteria</taxon>
        <taxon>Pseudomonadati</taxon>
        <taxon>Pseudomonadota</taxon>
        <taxon>Betaproteobacteria</taxon>
        <taxon>Rhodocyclales</taxon>
        <taxon>Zoogloeaceae</taxon>
        <taxon>Zoogloea</taxon>
    </lineage>
</organism>
<dbReference type="Proteomes" id="UP000318422">
    <property type="component" value="Unassembled WGS sequence"/>
</dbReference>
<dbReference type="RefSeq" id="WP_246093662.1">
    <property type="nucleotide sequence ID" value="NZ_BJNV01000044.1"/>
</dbReference>
<comment type="similarity">
    <text evidence="1">Belongs to the bacterial secretin family.</text>
</comment>
<dbReference type="GO" id="GO:0009306">
    <property type="term" value="P:protein secretion"/>
    <property type="evidence" value="ECO:0007669"/>
    <property type="project" value="InterPro"/>
</dbReference>
<dbReference type="InterPro" id="IPR013358">
    <property type="entry name" value="Pilus_biogenesis_MshL"/>
</dbReference>
<keyword evidence="3" id="KW-0732">Signal</keyword>
<comment type="caution">
    <text evidence="5">The sequence shown here is derived from an EMBL/GenBank/DDBJ whole genome shotgun (WGS) entry which is preliminary data.</text>
</comment>
<sequence>MPTVRNLLLPLLLAMLVAACASQPRTPPAASHIRATEAPGDSGSIPPLVPDLLPLPRPNPAPRAETYSVVVTNVRIQDLLFALARDARINLDIHPGLTGTITINAINQTLPQILGRLARQVDMRFELDGPNLAVMPDAPFLRTYRIDYVNLSRQVTGTVSTNTQIATTGAGQPSTGNLNTLANGGNVSATRIENASRNQFWESVEKNIRDLLRETDKLLPEGSSDTVIESVENASSTGVMPTATPRNRNRGGQAQPGSLTGNTTVNPNPTSSQNSTTTTVHKATFREAASVIANRETGVVTVRATGRQHEKVREFIDQVMASARRQVLIEATILEVGLSDTYRQGIEWSRLLPSGTRFGITGPSLGTGAGNTVTPFSLAYSSAGGIDSTIRLLEGFGTVKVLSSPKLSVLNNQTAVIKVVEEYVYFSVKADTTQTTNAGALTTVTTTPQAVSVGLVMTVTPQVSPHDEIILNVRPTISSIADFRRDPNPNIPAGIPNLVPQIRTREIESILRVGNGETAILGGLMEDRIDYKTGRVPLIGALPILGEAFTNRDNAVQKTELVIFLRPVVVHEPNLVANTPHLREHLPKADFFTDKPVPGSRNFPPPGLPAAVPGSFLP</sequence>
<evidence type="ECO:0000313" key="6">
    <source>
        <dbReference type="Proteomes" id="UP000318422"/>
    </source>
</evidence>
<feature type="signal peptide" evidence="3">
    <location>
        <begin position="1"/>
        <end position="21"/>
    </location>
</feature>
<accession>A0A4Y4CWE4</accession>
<dbReference type="Pfam" id="PF00263">
    <property type="entry name" value="Secretin"/>
    <property type="match status" value="1"/>
</dbReference>
<proteinExistence type="inferred from homology"/>
<dbReference type="PANTHER" id="PTHR30332:SF17">
    <property type="entry name" value="TYPE IV PILIATION SYSTEM PROTEIN DR_0774-RELATED"/>
    <property type="match status" value="1"/>
</dbReference>
<feature type="compositionally biased region" description="Low complexity" evidence="2">
    <location>
        <begin position="260"/>
        <end position="280"/>
    </location>
</feature>
<dbReference type="InterPro" id="IPR050810">
    <property type="entry name" value="Bact_Secretion_Sys_Channel"/>
</dbReference>
<feature type="chain" id="PRO_5021231565" description="Type II/III secretion system secretin-like domain-containing protein" evidence="3">
    <location>
        <begin position="22"/>
        <end position="618"/>
    </location>
</feature>